<accession>A0A4V3AZG9</accession>
<reference evidence="9 10" key="1">
    <citation type="submission" date="2018-06" db="EMBL/GenBank/DDBJ databases">
        <title>A transcriptomic atlas of mushroom development highlights an independent origin of complex multicellularity.</title>
        <authorList>
            <consortium name="DOE Joint Genome Institute"/>
            <person name="Krizsan K."/>
            <person name="Almasi E."/>
            <person name="Merenyi Z."/>
            <person name="Sahu N."/>
            <person name="Viragh M."/>
            <person name="Koszo T."/>
            <person name="Mondo S."/>
            <person name="Kiss B."/>
            <person name="Balint B."/>
            <person name="Kues U."/>
            <person name="Barry K."/>
            <person name="Hegedus J.C."/>
            <person name="Henrissat B."/>
            <person name="Johnson J."/>
            <person name="Lipzen A."/>
            <person name="Ohm R."/>
            <person name="Nagy I."/>
            <person name="Pangilinan J."/>
            <person name="Yan J."/>
            <person name="Xiong Y."/>
            <person name="Grigoriev I.V."/>
            <person name="Hibbett D.S."/>
            <person name="Nagy L.G."/>
        </authorList>
    </citation>
    <scope>NUCLEOTIDE SEQUENCE [LARGE SCALE GENOMIC DNA]</scope>
    <source>
        <strain evidence="9 10">SZMC22713</strain>
    </source>
</reference>
<evidence type="ECO:0000313" key="10">
    <source>
        <dbReference type="Proteomes" id="UP000294933"/>
    </source>
</evidence>
<feature type="compositionally biased region" description="Polar residues" evidence="6">
    <location>
        <begin position="351"/>
        <end position="363"/>
    </location>
</feature>
<feature type="domain" description="TFIIS N-terminal" evidence="8">
    <location>
        <begin position="141"/>
        <end position="219"/>
    </location>
</feature>
<feature type="compositionally biased region" description="Low complexity" evidence="6">
    <location>
        <begin position="365"/>
        <end position="379"/>
    </location>
</feature>
<dbReference type="GO" id="GO:0005634">
    <property type="term" value="C:nucleus"/>
    <property type="evidence" value="ECO:0007669"/>
    <property type="project" value="UniProtKB-SubCell"/>
</dbReference>
<feature type="zinc finger region" description="C3H1-type" evidence="5">
    <location>
        <begin position="670"/>
        <end position="697"/>
    </location>
</feature>
<feature type="region of interest" description="Disordered" evidence="6">
    <location>
        <begin position="219"/>
        <end position="280"/>
    </location>
</feature>
<feature type="domain" description="C3H1-type" evidence="7">
    <location>
        <begin position="670"/>
        <end position="697"/>
    </location>
</feature>
<proteinExistence type="predicted"/>
<dbReference type="PROSITE" id="PS51319">
    <property type="entry name" value="TFIIS_N"/>
    <property type="match status" value="1"/>
</dbReference>
<dbReference type="AlphaFoldDB" id="A0A4V3AZG9"/>
<keyword evidence="4" id="KW-0539">Nucleus</keyword>
<evidence type="ECO:0000259" key="7">
    <source>
        <dbReference type="PROSITE" id="PS50103"/>
    </source>
</evidence>
<evidence type="ECO:0000256" key="2">
    <source>
        <dbReference type="ARBA" id="ARBA00022771"/>
    </source>
</evidence>
<feature type="compositionally biased region" description="Basic and acidic residues" evidence="6">
    <location>
        <begin position="222"/>
        <end position="235"/>
    </location>
</feature>
<dbReference type="Pfam" id="PF00642">
    <property type="entry name" value="zf-CCCH"/>
    <property type="match status" value="1"/>
</dbReference>
<feature type="region of interest" description="Disordered" evidence="6">
    <location>
        <begin position="350"/>
        <end position="392"/>
    </location>
</feature>
<dbReference type="PROSITE" id="PS50103">
    <property type="entry name" value="ZF_C3H1"/>
    <property type="match status" value="1"/>
</dbReference>
<dbReference type="EMBL" id="ML170156">
    <property type="protein sequence ID" value="TDL29108.1"/>
    <property type="molecule type" value="Genomic_DNA"/>
</dbReference>
<keyword evidence="3 5" id="KW-0862">Zinc</keyword>
<dbReference type="Pfam" id="PF08711">
    <property type="entry name" value="Med26"/>
    <property type="match status" value="1"/>
</dbReference>
<dbReference type="PANTHER" id="PTHR46557:SF1">
    <property type="entry name" value="SERINE_THREONINE-PROTEIN PHOSPHATASE 1 REGULATORY SUBUNIT 10"/>
    <property type="match status" value="1"/>
</dbReference>
<dbReference type="SUPFAM" id="SSF47676">
    <property type="entry name" value="Conserved domain common to transcription factors TFIIS, elongin A, CRSP70"/>
    <property type="match status" value="1"/>
</dbReference>
<evidence type="ECO:0000256" key="6">
    <source>
        <dbReference type="SAM" id="MobiDB-lite"/>
    </source>
</evidence>
<evidence type="ECO:0000256" key="5">
    <source>
        <dbReference type="PROSITE-ProRule" id="PRU00723"/>
    </source>
</evidence>
<keyword evidence="10" id="KW-1185">Reference proteome</keyword>
<protein>
    <recommendedName>
        <fullName evidence="11">Serine/threonine-protein phosphatase 1 regulatory subunit 10</fullName>
    </recommendedName>
</protein>
<gene>
    <name evidence="9" type="ORF">BD410DRAFT_4016</name>
</gene>
<evidence type="ECO:0000313" key="9">
    <source>
        <dbReference type="EMBL" id="TDL29108.1"/>
    </source>
</evidence>
<comment type="subcellular location">
    <subcellularLocation>
        <location evidence="4">Nucleus</location>
    </subcellularLocation>
</comment>
<dbReference type="VEuPathDB" id="FungiDB:BD410DRAFT_4016"/>
<dbReference type="SMART" id="SM00356">
    <property type="entry name" value="ZnF_C3H1"/>
    <property type="match status" value="1"/>
</dbReference>
<feature type="compositionally biased region" description="Low complexity" evidence="6">
    <location>
        <begin position="605"/>
        <end position="628"/>
    </location>
</feature>
<organism evidence="9 10">
    <name type="scientific">Rickenella mellea</name>
    <dbReference type="NCBI Taxonomy" id="50990"/>
    <lineage>
        <taxon>Eukaryota</taxon>
        <taxon>Fungi</taxon>
        <taxon>Dikarya</taxon>
        <taxon>Basidiomycota</taxon>
        <taxon>Agaricomycotina</taxon>
        <taxon>Agaricomycetes</taxon>
        <taxon>Hymenochaetales</taxon>
        <taxon>Rickenellaceae</taxon>
        <taxon>Rickenella</taxon>
    </lineage>
</organism>
<dbReference type="GO" id="GO:0008270">
    <property type="term" value="F:zinc ion binding"/>
    <property type="evidence" value="ECO:0007669"/>
    <property type="project" value="UniProtKB-KW"/>
</dbReference>
<dbReference type="InterPro" id="IPR036855">
    <property type="entry name" value="Znf_CCCH_sf"/>
</dbReference>
<dbReference type="GO" id="GO:0072357">
    <property type="term" value="C:PTW/PP1 phosphatase complex"/>
    <property type="evidence" value="ECO:0007669"/>
    <property type="project" value="TreeGrafter"/>
</dbReference>
<dbReference type="InterPro" id="IPR035441">
    <property type="entry name" value="TFIIS/LEDGF_dom_sf"/>
</dbReference>
<evidence type="ECO:0000256" key="3">
    <source>
        <dbReference type="ARBA" id="ARBA00022833"/>
    </source>
</evidence>
<name>A0A4V3AZG9_9AGAM</name>
<dbReference type="Proteomes" id="UP000294933">
    <property type="component" value="Unassembled WGS sequence"/>
</dbReference>
<dbReference type="PANTHER" id="PTHR46557">
    <property type="entry name" value="SERINE/THREONINE-PROTEIN PHOSPHATASE 1 REGULATORY SUBUNIT 10-RELATED"/>
    <property type="match status" value="1"/>
</dbReference>
<feature type="compositionally biased region" description="Low complexity" evidence="6">
    <location>
        <begin position="256"/>
        <end position="276"/>
    </location>
</feature>
<evidence type="ECO:0008006" key="11">
    <source>
        <dbReference type="Google" id="ProtNLM"/>
    </source>
</evidence>
<dbReference type="STRING" id="50990.A0A4V3AZG9"/>
<dbReference type="SUPFAM" id="SSF90229">
    <property type="entry name" value="CCCH zinc finger"/>
    <property type="match status" value="1"/>
</dbReference>
<evidence type="ECO:0000256" key="4">
    <source>
        <dbReference type="PROSITE-ProRule" id="PRU00649"/>
    </source>
</evidence>
<dbReference type="InterPro" id="IPR000571">
    <property type="entry name" value="Znf_CCCH"/>
</dbReference>
<evidence type="ECO:0000259" key="8">
    <source>
        <dbReference type="PROSITE" id="PS51319"/>
    </source>
</evidence>
<keyword evidence="2 5" id="KW-0863">Zinc-finger</keyword>
<dbReference type="OrthoDB" id="6159439at2759"/>
<feature type="region of interest" description="Disordered" evidence="6">
    <location>
        <begin position="593"/>
        <end position="673"/>
    </location>
</feature>
<dbReference type="InterPro" id="IPR017923">
    <property type="entry name" value="TFIIS_N"/>
</dbReference>
<dbReference type="GO" id="GO:0008157">
    <property type="term" value="F:protein phosphatase 1 binding"/>
    <property type="evidence" value="ECO:0007669"/>
    <property type="project" value="TreeGrafter"/>
</dbReference>
<dbReference type="Gene3D" id="2.30.30.1190">
    <property type="match status" value="1"/>
</dbReference>
<dbReference type="Gene3D" id="1.20.930.10">
    <property type="entry name" value="Conserved domain common to transcription factors TFIIS, elongin A, CRSP70"/>
    <property type="match status" value="1"/>
</dbReference>
<keyword evidence="1 5" id="KW-0479">Metal-binding</keyword>
<evidence type="ECO:0000256" key="1">
    <source>
        <dbReference type="ARBA" id="ARBA00022723"/>
    </source>
</evidence>
<sequence length="697" mass="75314">MQPQSPPISINPMYVHFNPQQQMQQRHQHQHTLSPAVLQAPYMNTIYPAATVSTPTSASSNGQPAISPEERKRQFQESIRGLLAPSALSGASAVRAIVTQLDSFGSQEVDLPLRLEIITKIRDNAGNPFFRAWADNDSAIDIFRDWLKAGATGKDDGQWEETIMPLLHVIDRLPLTIEALKTSKLGKIIMKLMKEPPTPAIKDMASNIERKWRQLVANVSESTKKTDGHSAEDKSKKRKLADQSSKSVPPAKKVAVNSSSSTTNGPSSSSSATSKTTVKKETKVVVTAVKDAKSDSSFFSAPKPKPKLPSFKKAPIAAPTPVAAVKKEPEANIAQPNAFDPFKEALKSMAKNRTSSPTVQTPPQGAGTSATGSTSSSTGPTNNTRKKRKTVSWATEDQLEQIRVIEKAVYDDDPVDGVHTTHSIRDLERGEGAALHAHMFEEAIDWCEPQLIEIPAELDIRPRGIDSQEKNTQEEREKVSLGALYMSASGIPDSPSEPAHQIPVDEVDENAKAMLAGPDIQPLFSSATSVADLVGLLKPPAEKANGPDVTMSDPMPSLGQGIDLRGLGLDPNALSALTQQLAMGGVQFGQQPAFGGIDQSWNYGQQQQQQQQPQQQQSQQDPQPYAEYGQGGYDDEGGSRGGGGGRRDQGWAPRGSRGRGRGRGGGEGFSRKRKPCSFFAAGRCKFGDACDFSHELY</sequence>
<dbReference type="GO" id="GO:0000785">
    <property type="term" value="C:chromatin"/>
    <property type="evidence" value="ECO:0007669"/>
    <property type="project" value="TreeGrafter"/>
</dbReference>